<dbReference type="PROSITE" id="PS01124">
    <property type="entry name" value="HTH_ARAC_FAMILY_2"/>
    <property type="match status" value="1"/>
</dbReference>
<comment type="caution">
    <text evidence="5">The sequence shown here is derived from an EMBL/GenBank/DDBJ whole genome shotgun (WGS) entry which is preliminary data.</text>
</comment>
<dbReference type="Pfam" id="PF12833">
    <property type="entry name" value="HTH_18"/>
    <property type="match status" value="1"/>
</dbReference>
<dbReference type="InterPro" id="IPR018060">
    <property type="entry name" value="HTH_AraC"/>
</dbReference>
<protein>
    <submittedName>
        <fullName evidence="5">AraC family transcriptional regulator</fullName>
    </submittedName>
</protein>
<evidence type="ECO:0000313" key="6">
    <source>
        <dbReference type="Proteomes" id="UP000613840"/>
    </source>
</evidence>
<keyword evidence="2" id="KW-0238">DNA-binding</keyword>
<evidence type="ECO:0000256" key="1">
    <source>
        <dbReference type="ARBA" id="ARBA00023015"/>
    </source>
</evidence>
<evidence type="ECO:0000256" key="2">
    <source>
        <dbReference type="ARBA" id="ARBA00023125"/>
    </source>
</evidence>
<keyword evidence="1" id="KW-0805">Transcription regulation</keyword>
<dbReference type="PANTHER" id="PTHR43436:SF1">
    <property type="entry name" value="TRANSCRIPTIONAL REGULATORY PROTEIN"/>
    <property type="match status" value="1"/>
</dbReference>
<dbReference type="GO" id="GO:0003700">
    <property type="term" value="F:DNA-binding transcription factor activity"/>
    <property type="evidence" value="ECO:0007669"/>
    <property type="project" value="InterPro"/>
</dbReference>
<keyword evidence="3" id="KW-0804">Transcription</keyword>
<dbReference type="AlphaFoldDB" id="A0A917W8T6"/>
<reference evidence="5" key="2">
    <citation type="submission" date="2020-09" db="EMBL/GenBank/DDBJ databases">
        <authorList>
            <person name="Sun Q."/>
            <person name="Zhou Y."/>
        </authorList>
    </citation>
    <scope>NUCLEOTIDE SEQUENCE</scope>
    <source>
        <strain evidence="5">CGMCC 4.7306</strain>
    </source>
</reference>
<dbReference type="PROSITE" id="PS00041">
    <property type="entry name" value="HTH_ARAC_FAMILY_1"/>
    <property type="match status" value="1"/>
</dbReference>
<reference evidence="5" key="1">
    <citation type="journal article" date="2014" name="Int. J. Syst. Evol. Microbiol.">
        <title>Complete genome sequence of Corynebacterium casei LMG S-19264T (=DSM 44701T), isolated from a smear-ripened cheese.</title>
        <authorList>
            <consortium name="US DOE Joint Genome Institute (JGI-PGF)"/>
            <person name="Walter F."/>
            <person name="Albersmeier A."/>
            <person name="Kalinowski J."/>
            <person name="Ruckert C."/>
        </authorList>
    </citation>
    <scope>NUCLEOTIDE SEQUENCE</scope>
    <source>
        <strain evidence="5">CGMCC 4.7306</strain>
    </source>
</reference>
<dbReference type="InterPro" id="IPR009057">
    <property type="entry name" value="Homeodomain-like_sf"/>
</dbReference>
<dbReference type="GO" id="GO:0043565">
    <property type="term" value="F:sequence-specific DNA binding"/>
    <property type="evidence" value="ECO:0007669"/>
    <property type="project" value="InterPro"/>
</dbReference>
<name>A0A917W8T6_9ACTN</name>
<organism evidence="5 6">
    <name type="scientific">Microlunatus endophyticus</name>
    <dbReference type="NCBI Taxonomy" id="1716077"/>
    <lineage>
        <taxon>Bacteria</taxon>
        <taxon>Bacillati</taxon>
        <taxon>Actinomycetota</taxon>
        <taxon>Actinomycetes</taxon>
        <taxon>Propionibacteriales</taxon>
        <taxon>Propionibacteriaceae</taxon>
        <taxon>Microlunatus</taxon>
    </lineage>
</organism>
<keyword evidence="6" id="KW-1185">Reference proteome</keyword>
<dbReference type="InterPro" id="IPR009594">
    <property type="entry name" value="Tscrpt_reg_HTH_AraC_N"/>
</dbReference>
<dbReference type="Pfam" id="PF06719">
    <property type="entry name" value="AraC_N"/>
    <property type="match status" value="1"/>
</dbReference>
<evidence type="ECO:0000256" key="3">
    <source>
        <dbReference type="ARBA" id="ARBA00023163"/>
    </source>
</evidence>
<dbReference type="SUPFAM" id="SSF46689">
    <property type="entry name" value="Homeodomain-like"/>
    <property type="match status" value="2"/>
</dbReference>
<feature type="domain" description="HTH araC/xylS-type" evidence="4">
    <location>
        <begin position="202"/>
        <end position="300"/>
    </location>
</feature>
<sequence length="307" mass="33060">MDPAALLEEIRQRVLREARPDPRTAIDGLLLSRHQTTEPDYQLTEPLFILMAQGGKRLYAGSDLVEYGPGQCLVVTTTLPLSGHFIDARPDHPALAVTLPLRAADIASLLPDLGRLPAVGMRTPGAAESAIGTLTADAALLDAVARLLRPLDRPAQSGGHPGDAAVLAPMIRREILWRLLTGPAGPRIARIGIADSSLVHVSRAIARIREDYARPIPVPGLARTAGMSNSTFHRHFRAITGMTPLQFQKLLQLQEARSLLLAGADDVTRVGQAVGYSSPTQFNREYRRLFGAPPGRDAASLRRVVSG</sequence>
<dbReference type="SMART" id="SM00342">
    <property type="entry name" value="HTH_ARAC"/>
    <property type="match status" value="1"/>
</dbReference>
<dbReference type="Proteomes" id="UP000613840">
    <property type="component" value="Unassembled WGS sequence"/>
</dbReference>
<evidence type="ECO:0000313" key="5">
    <source>
        <dbReference type="EMBL" id="GGL80271.1"/>
    </source>
</evidence>
<dbReference type="InterPro" id="IPR018062">
    <property type="entry name" value="HTH_AraC-typ_CS"/>
</dbReference>
<dbReference type="PANTHER" id="PTHR43436">
    <property type="entry name" value="ARAC-FAMILY TRANSCRIPTIONAL REGULATOR"/>
    <property type="match status" value="1"/>
</dbReference>
<dbReference type="Gene3D" id="1.10.10.60">
    <property type="entry name" value="Homeodomain-like"/>
    <property type="match status" value="2"/>
</dbReference>
<evidence type="ECO:0000259" key="4">
    <source>
        <dbReference type="PROSITE" id="PS01124"/>
    </source>
</evidence>
<accession>A0A917W8T6</accession>
<gene>
    <name evidence="5" type="ORF">GCM10011575_43190</name>
</gene>
<proteinExistence type="predicted"/>
<dbReference type="RefSeq" id="WP_188897742.1">
    <property type="nucleotide sequence ID" value="NZ_BMMZ01000015.1"/>
</dbReference>
<dbReference type="EMBL" id="BMMZ01000015">
    <property type="protein sequence ID" value="GGL80271.1"/>
    <property type="molecule type" value="Genomic_DNA"/>
</dbReference>